<comment type="catalytic activity">
    <reaction evidence="1 14">
        <text>Hydrolyzes free adenine bases from 7,8-dihydro-8-oxoguanine:adenine mismatched double-stranded DNA, leaving an apurinic site.</text>
        <dbReference type="EC" id="3.2.2.31"/>
    </reaction>
</comment>
<reference evidence="16 17" key="1">
    <citation type="submission" date="2014-07" db="EMBL/GenBank/DDBJ databases">
        <authorList>
            <person name="McCorrison J."/>
            <person name="Sanka R."/>
            <person name="Torralba M."/>
            <person name="Gillis M."/>
            <person name="Haft D.H."/>
            <person name="Methe B."/>
            <person name="Sutton G."/>
            <person name="Nelson K.E."/>
        </authorList>
    </citation>
    <scope>NUCLEOTIDE SEQUENCE [LARGE SCALE GENOMIC DNA]</scope>
    <source>
        <strain evidence="16 17">DNF00040</strain>
    </source>
</reference>
<evidence type="ECO:0000256" key="8">
    <source>
        <dbReference type="ARBA" id="ARBA00022763"/>
    </source>
</evidence>
<evidence type="ECO:0000256" key="10">
    <source>
        <dbReference type="ARBA" id="ARBA00023004"/>
    </source>
</evidence>
<comment type="caution">
    <text evidence="16">The sequence shown here is derived from an EMBL/GenBank/DDBJ whole genome shotgun (WGS) entry which is preliminary data.</text>
</comment>
<dbReference type="PANTHER" id="PTHR42944">
    <property type="entry name" value="ADENINE DNA GLYCOSYLASE"/>
    <property type="match status" value="1"/>
</dbReference>
<evidence type="ECO:0000256" key="9">
    <source>
        <dbReference type="ARBA" id="ARBA00022801"/>
    </source>
</evidence>
<evidence type="ECO:0000256" key="3">
    <source>
        <dbReference type="ARBA" id="ARBA00008343"/>
    </source>
</evidence>
<dbReference type="GO" id="GO:0034039">
    <property type="term" value="F:8-oxo-7,8-dihydroguanine DNA N-glycosylase activity"/>
    <property type="evidence" value="ECO:0007669"/>
    <property type="project" value="TreeGrafter"/>
</dbReference>
<dbReference type="CDD" id="cd03431">
    <property type="entry name" value="NUDIX_DNA_Glycosylase_C-MutY"/>
    <property type="match status" value="1"/>
</dbReference>
<dbReference type="RefSeq" id="WP_036559214.1">
    <property type="nucleotide sequence ID" value="NZ_JRNI01000024.1"/>
</dbReference>
<keyword evidence="13 14" id="KW-0326">Glycosidase</keyword>
<keyword evidence="8 14" id="KW-0227">DNA damage</keyword>
<dbReference type="InterPro" id="IPR003651">
    <property type="entry name" value="Endonuclease3_FeS-loop_motif"/>
</dbReference>
<dbReference type="InterPro" id="IPR003265">
    <property type="entry name" value="HhH-GPD_domain"/>
</dbReference>
<dbReference type="FunFam" id="1.10.340.30:FF:000002">
    <property type="entry name" value="Adenine DNA glycosylase"/>
    <property type="match status" value="1"/>
</dbReference>
<keyword evidence="9" id="KW-0378">Hydrolase</keyword>
<dbReference type="InterPro" id="IPR015797">
    <property type="entry name" value="NUDIX_hydrolase-like_dom_sf"/>
</dbReference>
<keyword evidence="6" id="KW-0004">4Fe-4S</keyword>
<keyword evidence="11" id="KW-0411">Iron-sulfur</keyword>
<evidence type="ECO:0000256" key="13">
    <source>
        <dbReference type="ARBA" id="ARBA00023295"/>
    </source>
</evidence>
<evidence type="ECO:0000256" key="5">
    <source>
        <dbReference type="ARBA" id="ARBA00022023"/>
    </source>
</evidence>
<evidence type="ECO:0000256" key="14">
    <source>
        <dbReference type="RuleBase" id="RU365096"/>
    </source>
</evidence>
<feature type="domain" description="HhH-GPD" evidence="15">
    <location>
        <begin position="36"/>
        <end position="195"/>
    </location>
</feature>
<dbReference type="AlphaFoldDB" id="A0A095Z706"/>
<keyword evidence="17" id="KW-1185">Reference proteome</keyword>
<dbReference type="InterPro" id="IPR044298">
    <property type="entry name" value="MIG/MutY"/>
</dbReference>
<gene>
    <name evidence="16" type="ORF">HMPREF2130_06375</name>
</gene>
<proteinExistence type="inferred from homology"/>
<sequence length="361" mass="41142">MTSFVHTLCAWQQAHGRHNLPWQSQDPYKVWLSEIMLQQTQVTTVIDYYQRFLERFPDIFSLAAAEQSEVLSYWAGLGYYARARNLHRCAQIVVAEYQGVFPQTPEQIMALPGIGRSTAHAIMAFCYNAPTPIMDGNVKRLFTRYFGIIGPTTSAAVEKQLWAQAEATLQTALKQNQHTLDMACYTQALMDFGSLICTRSKPQCERCPLAADCYAKMHHMQQQLPTPKAKKSTPTRHTVMLMLVHEGQILLEQRPQAGIWGGLLSLPEFADEETLLRYLQHRGLAPTSKKELIKLAAFEHIFSHFKLHIQAYLVRIKEVNQLQSFEAERRFYPLSQWQTLPLPKPVSSLLDTLSELSDSAS</sequence>
<dbReference type="OrthoDB" id="9802365at2"/>
<dbReference type="Pfam" id="PF00730">
    <property type="entry name" value="HhH-GPD"/>
    <property type="match status" value="1"/>
</dbReference>
<evidence type="ECO:0000256" key="2">
    <source>
        <dbReference type="ARBA" id="ARBA00002933"/>
    </source>
</evidence>
<dbReference type="GO" id="GO:0006284">
    <property type="term" value="P:base-excision repair"/>
    <property type="evidence" value="ECO:0007669"/>
    <property type="project" value="UniProtKB-UniRule"/>
</dbReference>
<dbReference type="GO" id="GO:0035485">
    <property type="term" value="F:adenine/guanine mispair binding"/>
    <property type="evidence" value="ECO:0007669"/>
    <property type="project" value="TreeGrafter"/>
</dbReference>
<dbReference type="Pfam" id="PF14815">
    <property type="entry name" value="NUDIX_4"/>
    <property type="match status" value="1"/>
</dbReference>
<dbReference type="InterPro" id="IPR005760">
    <property type="entry name" value="A/G_AdeGlyc_MutY"/>
</dbReference>
<dbReference type="InterPro" id="IPR011257">
    <property type="entry name" value="DNA_glycosylase"/>
</dbReference>
<keyword evidence="7" id="KW-0479">Metal-binding</keyword>
<evidence type="ECO:0000256" key="6">
    <source>
        <dbReference type="ARBA" id="ARBA00022485"/>
    </source>
</evidence>
<dbReference type="GO" id="GO:0000701">
    <property type="term" value="F:purine-specific mismatch base pair DNA N-glycosylase activity"/>
    <property type="evidence" value="ECO:0007669"/>
    <property type="project" value="UniProtKB-EC"/>
</dbReference>
<comment type="cofactor">
    <cofactor evidence="14">
        <name>[4Fe-4S] cluster</name>
        <dbReference type="ChEBI" id="CHEBI:49883"/>
    </cofactor>
    <text evidence="14">Binds 1 [4Fe-4S] cluster.</text>
</comment>
<dbReference type="Pfam" id="PF00633">
    <property type="entry name" value="HHH"/>
    <property type="match status" value="1"/>
</dbReference>
<dbReference type="CDD" id="cd00056">
    <property type="entry name" value="ENDO3c"/>
    <property type="match status" value="1"/>
</dbReference>
<name>A0A095Z706_9BURK</name>
<dbReference type="InterPro" id="IPR029119">
    <property type="entry name" value="MutY_C"/>
</dbReference>
<dbReference type="InterPro" id="IPR000445">
    <property type="entry name" value="HhH_motif"/>
</dbReference>
<evidence type="ECO:0000256" key="11">
    <source>
        <dbReference type="ARBA" id="ARBA00023014"/>
    </source>
</evidence>
<dbReference type="Gene3D" id="1.10.340.30">
    <property type="entry name" value="Hypothetical protein, domain 2"/>
    <property type="match status" value="1"/>
</dbReference>
<dbReference type="EC" id="3.2.2.31" evidence="4 14"/>
<protein>
    <recommendedName>
        <fullName evidence="5 14">Adenine DNA glycosylase</fullName>
        <ecNumber evidence="4 14">3.2.2.31</ecNumber>
    </recommendedName>
</protein>
<comment type="similarity">
    <text evidence="3 14">Belongs to the Nth/MutY family.</text>
</comment>
<dbReference type="GO" id="GO:0046872">
    <property type="term" value="F:metal ion binding"/>
    <property type="evidence" value="ECO:0007669"/>
    <property type="project" value="UniProtKB-UniRule"/>
</dbReference>
<evidence type="ECO:0000256" key="12">
    <source>
        <dbReference type="ARBA" id="ARBA00023204"/>
    </source>
</evidence>
<dbReference type="SMART" id="SM00478">
    <property type="entry name" value="ENDO3c"/>
    <property type="match status" value="1"/>
</dbReference>
<evidence type="ECO:0000256" key="4">
    <source>
        <dbReference type="ARBA" id="ARBA00012045"/>
    </source>
</evidence>
<dbReference type="NCBIfam" id="TIGR01084">
    <property type="entry name" value="mutY"/>
    <property type="match status" value="1"/>
</dbReference>
<dbReference type="Pfam" id="PF10576">
    <property type="entry name" value="EndIII_4Fe-2S"/>
    <property type="match status" value="1"/>
</dbReference>
<dbReference type="SUPFAM" id="SSF55811">
    <property type="entry name" value="Nudix"/>
    <property type="match status" value="1"/>
</dbReference>
<keyword evidence="10 14" id="KW-0408">Iron</keyword>
<dbReference type="GO" id="GO:0032357">
    <property type="term" value="F:oxidized purine DNA binding"/>
    <property type="evidence" value="ECO:0007669"/>
    <property type="project" value="TreeGrafter"/>
</dbReference>
<dbReference type="eggNOG" id="COG1194">
    <property type="taxonomic scope" value="Bacteria"/>
</dbReference>
<comment type="function">
    <text evidence="2">Adenine glycosylase active on G-A mispairs. MutY also corrects error-prone DNA synthesis past GO lesions which are due to the oxidatively damaged form of guanine: 7,8-dihydro-8-oxoguanine (8-oxo-dGTP).</text>
</comment>
<evidence type="ECO:0000256" key="1">
    <source>
        <dbReference type="ARBA" id="ARBA00000843"/>
    </source>
</evidence>
<keyword evidence="12" id="KW-0234">DNA repair</keyword>
<dbReference type="GO" id="GO:0006298">
    <property type="term" value="P:mismatch repair"/>
    <property type="evidence" value="ECO:0007669"/>
    <property type="project" value="TreeGrafter"/>
</dbReference>
<evidence type="ECO:0000256" key="7">
    <source>
        <dbReference type="ARBA" id="ARBA00022723"/>
    </source>
</evidence>
<evidence type="ECO:0000259" key="15">
    <source>
        <dbReference type="SMART" id="SM00478"/>
    </source>
</evidence>
<organism evidence="16 17">
    <name type="scientific">Oligella urethralis DNF00040</name>
    <dbReference type="NCBI Taxonomy" id="1401065"/>
    <lineage>
        <taxon>Bacteria</taxon>
        <taxon>Pseudomonadati</taxon>
        <taxon>Pseudomonadota</taxon>
        <taxon>Betaproteobacteria</taxon>
        <taxon>Burkholderiales</taxon>
        <taxon>Alcaligenaceae</taxon>
        <taxon>Oligella</taxon>
    </lineage>
</organism>
<dbReference type="GO" id="GO:0051539">
    <property type="term" value="F:4 iron, 4 sulfur cluster binding"/>
    <property type="evidence" value="ECO:0007669"/>
    <property type="project" value="UniProtKB-UniRule"/>
</dbReference>
<dbReference type="SUPFAM" id="SSF48150">
    <property type="entry name" value="DNA-glycosylase"/>
    <property type="match status" value="1"/>
</dbReference>
<dbReference type="Gene3D" id="1.10.1670.10">
    <property type="entry name" value="Helix-hairpin-Helix base-excision DNA repair enzymes (C-terminal)"/>
    <property type="match status" value="1"/>
</dbReference>
<dbReference type="PANTHER" id="PTHR42944:SF1">
    <property type="entry name" value="ADENINE DNA GLYCOSYLASE"/>
    <property type="match status" value="1"/>
</dbReference>
<evidence type="ECO:0000313" key="16">
    <source>
        <dbReference type="EMBL" id="KGF30443.1"/>
    </source>
</evidence>
<dbReference type="EMBL" id="JRNI01000024">
    <property type="protein sequence ID" value="KGF30443.1"/>
    <property type="molecule type" value="Genomic_DNA"/>
</dbReference>
<dbReference type="InterPro" id="IPR023170">
    <property type="entry name" value="HhH_base_excis_C"/>
</dbReference>
<dbReference type="Proteomes" id="UP000029629">
    <property type="component" value="Unassembled WGS sequence"/>
</dbReference>
<dbReference type="Gene3D" id="3.90.79.10">
    <property type="entry name" value="Nucleoside Triphosphate Pyrophosphohydrolase"/>
    <property type="match status" value="1"/>
</dbReference>
<evidence type="ECO:0000313" key="17">
    <source>
        <dbReference type="Proteomes" id="UP000029629"/>
    </source>
</evidence>
<dbReference type="SMART" id="SM00525">
    <property type="entry name" value="FES"/>
    <property type="match status" value="1"/>
</dbReference>
<accession>A0A095Z706</accession>